<accession>A0A7H8MP80</accession>
<feature type="compositionally biased region" description="Acidic residues" evidence="1">
    <location>
        <begin position="48"/>
        <end position="64"/>
    </location>
</feature>
<dbReference type="Proteomes" id="UP000509345">
    <property type="component" value="Chromosome"/>
</dbReference>
<feature type="compositionally biased region" description="Polar residues" evidence="1">
    <location>
        <begin position="23"/>
        <end position="34"/>
    </location>
</feature>
<name>A0A7H8MP80_STRMI</name>
<dbReference type="AlphaFoldDB" id="A0A7H8MP80"/>
<evidence type="ECO:0000313" key="2">
    <source>
        <dbReference type="EMBL" id="QKW43792.1"/>
    </source>
</evidence>
<evidence type="ECO:0000313" key="3">
    <source>
        <dbReference type="Proteomes" id="UP000509345"/>
    </source>
</evidence>
<gene>
    <name evidence="2" type="ORF">HUT09_15285</name>
</gene>
<organism evidence="2 3">
    <name type="scientific">Streptomyces microflavus</name>
    <name type="common">Streptomyces lipmanii</name>
    <dbReference type="NCBI Taxonomy" id="1919"/>
    <lineage>
        <taxon>Bacteria</taxon>
        <taxon>Bacillati</taxon>
        <taxon>Actinomycetota</taxon>
        <taxon>Actinomycetes</taxon>
        <taxon>Kitasatosporales</taxon>
        <taxon>Streptomycetaceae</taxon>
        <taxon>Streptomyces</taxon>
    </lineage>
</organism>
<sequence length="64" mass="6881">MLTEVEGIDRKLLDGIAINEHAQSTYEANWGQTEPTPPPPGNPKNSAAEDEEDGEDEEGEAEAS</sequence>
<protein>
    <submittedName>
        <fullName evidence="2">Uncharacterized protein</fullName>
    </submittedName>
</protein>
<evidence type="ECO:0000256" key="1">
    <source>
        <dbReference type="SAM" id="MobiDB-lite"/>
    </source>
</evidence>
<reference evidence="2 3" key="1">
    <citation type="submission" date="2020-06" db="EMBL/GenBank/DDBJ databases">
        <title>Genome mining for natural products.</title>
        <authorList>
            <person name="Zhang B."/>
            <person name="Shi J."/>
            <person name="Ge H."/>
        </authorList>
    </citation>
    <scope>NUCLEOTIDE SEQUENCE [LARGE SCALE GENOMIC DNA]</scope>
    <source>
        <strain evidence="2 3">NA06532</strain>
    </source>
</reference>
<proteinExistence type="predicted"/>
<feature type="region of interest" description="Disordered" evidence="1">
    <location>
        <begin position="23"/>
        <end position="64"/>
    </location>
</feature>
<dbReference type="EMBL" id="CP054926">
    <property type="protein sequence ID" value="QKW43792.1"/>
    <property type="molecule type" value="Genomic_DNA"/>
</dbReference>